<organism evidence="1 2">
    <name type="scientific">Glutinoglossum americanum</name>
    <dbReference type="NCBI Taxonomy" id="1670608"/>
    <lineage>
        <taxon>Eukaryota</taxon>
        <taxon>Fungi</taxon>
        <taxon>Dikarya</taxon>
        <taxon>Ascomycota</taxon>
        <taxon>Pezizomycotina</taxon>
        <taxon>Geoglossomycetes</taxon>
        <taxon>Geoglossales</taxon>
        <taxon>Geoglossaceae</taxon>
        <taxon>Glutinoglossum</taxon>
    </lineage>
</organism>
<dbReference type="EMBL" id="JAGHQL010000027">
    <property type="protein sequence ID" value="KAH0543771.1"/>
    <property type="molecule type" value="Genomic_DNA"/>
</dbReference>
<dbReference type="Proteomes" id="UP000698800">
    <property type="component" value="Unassembled WGS sequence"/>
</dbReference>
<reference evidence="1" key="1">
    <citation type="submission" date="2021-03" db="EMBL/GenBank/DDBJ databases">
        <title>Comparative genomics and phylogenomic investigation of the class Geoglossomycetes provide insights into ecological specialization and systematics.</title>
        <authorList>
            <person name="Melie T."/>
            <person name="Pirro S."/>
            <person name="Miller A.N."/>
            <person name="Quandt A."/>
        </authorList>
    </citation>
    <scope>NUCLEOTIDE SEQUENCE</scope>
    <source>
        <strain evidence="1">GBOQ0MN5Z8</strain>
    </source>
</reference>
<evidence type="ECO:0000313" key="1">
    <source>
        <dbReference type="EMBL" id="KAH0543771.1"/>
    </source>
</evidence>
<sequence length="147" mass="16136">MAVHCALTDCFGYVSEALATPLLIQQQHLRKRAFLHSGHISGSVAESAGAPRSRYIYDSISAFVHAFPTRSAAGGSQRVYNPRDSQAISTTRPLKELFTYESTVMPALSMFVKSASILEHPSVFIQDYMKVGGCRVRPGSWVTDQVI</sequence>
<name>A0A9P8I797_9PEZI</name>
<proteinExistence type="predicted"/>
<accession>A0A9P8I797</accession>
<comment type="caution">
    <text evidence="1">The sequence shown here is derived from an EMBL/GenBank/DDBJ whole genome shotgun (WGS) entry which is preliminary data.</text>
</comment>
<gene>
    <name evidence="1" type="ORF">FGG08_001953</name>
</gene>
<evidence type="ECO:0000313" key="2">
    <source>
        <dbReference type="Proteomes" id="UP000698800"/>
    </source>
</evidence>
<dbReference type="AlphaFoldDB" id="A0A9P8I797"/>
<keyword evidence="2" id="KW-1185">Reference proteome</keyword>
<protein>
    <submittedName>
        <fullName evidence="1">Uncharacterized protein</fullName>
    </submittedName>
</protein>